<dbReference type="InterPro" id="IPR002059">
    <property type="entry name" value="CSP_DNA-bd"/>
</dbReference>
<comment type="caution">
    <text evidence="2">The sequence shown here is derived from an EMBL/GenBank/DDBJ whole genome shotgun (WGS) entry which is preliminary data.</text>
</comment>
<dbReference type="RefSeq" id="WP_367640799.1">
    <property type="nucleotide sequence ID" value="NZ_JBFNQN010000018.1"/>
</dbReference>
<organism evidence="2 3">
    <name type="scientific">Kineococcus endophyticus</name>
    <dbReference type="NCBI Taxonomy" id="1181883"/>
    <lineage>
        <taxon>Bacteria</taxon>
        <taxon>Bacillati</taxon>
        <taxon>Actinomycetota</taxon>
        <taxon>Actinomycetes</taxon>
        <taxon>Kineosporiales</taxon>
        <taxon>Kineosporiaceae</taxon>
        <taxon>Kineococcus</taxon>
    </lineage>
</organism>
<sequence>MVKWFRAGKGTGAISSSELPPGRDAWVHLSMIEGPGPLTLEIGEAVDFEYEAAQQDSFDFRATRVQRVTADDVPVAGRPARSKGRSR</sequence>
<evidence type="ECO:0000313" key="3">
    <source>
        <dbReference type="Proteomes" id="UP001555826"/>
    </source>
</evidence>
<dbReference type="Pfam" id="PF00313">
    <property type="entry name" value="CSD"/>
    <property type="match status" value="1"/>
</dbReference>
<evidence type="ECO:0000313" key="2">
    <source>
        <dbReference type="EMBL" id="MEW9267447.1"/>
    </source>
</evidence>
<dbReference type="Proteomes" id="UP001555826">
    <property type="component" value="Unassembled WGS sequence"/>
</dbReference>
<dbReference type="Gene3D" id="2.40.50.140">
    <property type="entry name" value="Nucleic acid-binding proteins"/>
    <property type="match status" value="1"/>
</dbReference>
<dbReference type="SUPFAM" id="SSF50249">
    <property type="entry name" value="Nucleic acid-binding proteins"/>
    <property type="match status" value="1"/>
</dbReference>
<feature type="domain" description="CSD" evidence="1">
    <location>
        <begin position="1"/>
        <end position="67"/>
    </location>
</feature>
<name>A0ABV3PE11_9ACTN</name>
<protein>
    <submittedName>
        <fullName evidence="2">Cold shock domain-containing protein</fullName>
    </submittedName>
</protein>
<dbReference type="EMBL" id="JBFNQN010000018">
    <property type="protein sequence ID" value="MEW9267447.1"/>
    <property type="molecule type" value="Genomic_DNA"/>
</dbReference>
<proteinExistence type="predicted"/>
<accession>A0ABV3PE11</accession>
<keyword evidence="3" id="KW-1185">Reference proteome</keyword>
<reference evidence="2 3" key="1">
    <citation type="submission" date="2024-07" db="EMBL/GenBank/DDBJ databases">
        <authorList>
            <person name="Thanompreechachai J."/>
            <person name="Duangmal K."/>
        </authorList>
    </citation>
    <scope>NUCLEOTIDE SEQUENCE [LARGE SCALE GENOMIC DNA]</scope>
    <source>
        <strain evidence="2 3">KCTC 19886</strain>
    </source>
</reference>
<evidence type="ECO:0000259" key="1">
    <source>
        <dbReference type="PROSITE" id="PS51857"/>
    </source>
</evidence>
<dbReference type="InterPro" id="IPR012340">
    <property type="entry name" value="NA-bd_OB-fold"/>
</dbReference>
<dbReference type="PROSITE" id="PS51857">
    <property type="entry name" value="CSD_2"/>
    <property type="match status" value="1"/>
</dbReference>
<gene>
    <name evidence="2" type="ORF">AB1207_22100</name>
</gene>